<keyword evidence="3" id="KW-1185">Reference proteome</keyword>
<protein>
    <submittedName>
        <fullName evidence="2">Retinol dehydrogenase 14</fullName>
    </submittedName>
</protein>
<dbReference type="GO" id="GO:0016491">
    <property type="term" value="F:oxidoreductase activity"/>
    <property type="evidence" value="ECO:0007669"/>
    <property type="project" value="UniProtKB-KW"/>
</dbReference>
<dbReference type="Proteomes" id="UP000078559">
    <property type="component" value="Chromosome 5"/>
</dbReference>
<reference evidence="2" key="1">
    <citation type="submission" date="2014-12" db="EMBL/GenBank/DDBJ databases">
        <title>Genome Sequence of Valsa Canker Pathogens Uncovers a Specific Adaption of Colonization on Woody Bark.</title>
        <authorList>
            <person name="Yin Z."/>
            <person name="Liu H."/>
            <person name="Gao X."/>
            <person name="Li Z."/>
            <person name="Song N."/>
            <person name="Ke X."/>
            <person name="Dai Q."/>
            <person name="Wu Y."/>
            <person name="Sun Y."/>
            <person name="Xu J.-R."/>
            <person name="Kang Z.K."/>
            <person name="Wang L."/>
            <person name="Huang L."/>
        </authorList>
    </citation>
    <scope>NUCLEOTIDE SEQUENCE [LARGE SCALE GENOMIC DNA]</scope>
    <source>
        <strain evidence="2">03-8</strain>
    </source>
</reference>
<name>A0A194W1D3_CYTMA</name>
<sequence length="361" mass="39837">MEPEGGSGRPAIWFIIHTQQQKHSKSTQDKMPTLGDFVNTQFLLKIPEPSVSFAQKTVIVTGANGGLGKEVIKHIIRLGATKVICGCRSLSRGAEAKKEIEAVSKCTPDIIEVWELDLESPQSIRGFIERANGLPRLDVVINLAGVRCFNFQVVYDTERTLAINNIGTFLFALPLIPKLKETARKFGTTPVMTIVGSALYDRAKYPDNPGEDIFAYFKDKTKVNPWNQYNLSKLIQLYTLIKLATLVDPVDDIVGGGSHPIVINSVDPCFCETGLSREVTGATRLVVKTFAAIAARPADDGARQIVHAASCGRETHGLYLRAGAVQAYKPIAQDDQKTEYLWEQLSKRLKKIEPTILENLE</sequence>
<dbReference type="InterPro" id="IPR002347">
    <property type="entry name" value="SDR_fam"/>
</dbReference>
<dbReference type="Pfam" id="PF00106">
    <property type="entry name" value="adh_short"/>
    <property type="match status" value="1"/>
</dbReference>
<gene>
    <name evidence="2" type="ORF">VM1G_04965</name>
</gene>
<evidence type="ECO:0000313" key="2">
    <source>
        <dbReference type="EMBL" id="KUI69908.1"/>
    </source>
</evidence>
<dbReference type="InterPro" id="IPR036291">
    <property type="entry name" value="NAD(P)-bd_dom_sf"/>
</dbReference>
<proteinExistence type="predicted"/>
<evidence type="ECO:0000313" key="3">
    <source>
        <dbReference type="Proteomes" id="UP000078559"/>
    </source>
</evidence>
<accession>A0A194W1D3</accession>
<dbReference type="PANTHER" id="PTHR43157">
    <property type="entry name" value="PHOSPHATIDYLINOSITOL-GLYCAN BIOSYNTHESIS CLASS F PROTEIN-RELATED"/>
    <property type="match status" value="1"/>
</dbReference>
<evidence type="ECO:0000256" key="1">
    <source>
        <dbReference type="ARBA" id="ARBA00023002"/>
    </source>
</evidence>
<dbReference type="OrthoDB" id="542013at2759"/>
<dbReference type="SUPFAM" id="SSF51735">
    <property type="entry name" value="NAD(P)-binding Rossmann-fold domains"/>
    <property type="match status" value="1"/>
</dbReference>
<dbReference type="EMBL" id="CM003102">
    <property type="protein sequence ID" value="KUI69908.1"/>
    <property type="molecule type" value="Genomic_DNA"/>
</dbReference>
<dbReference type="SMR" id="A0A194W1D3"/>
<keyword evidence="1" id="KW-0560">Oxidoreductase</keyword>
<dbReference type="PRINTS" id="PR00081">
    <property type="entry name" value="GDHRDH"/>
</dbReference>
<organism evidence="2 3">
    <name type="scientific">Cytospora mali</name>
    <name type="common">Apple Valsa canker fungus</name>
    <name type="synonym">Valsa mali</name>
    <dbReference type="NCBI Taxonomy" id="578113"/>
    <lineage>
        <taxon>Eukaryota</taxon>
        <taxon>Fungi</taxon>
        <taxon>Dikarya</taxon>
        <taxon>Ascomycota</taxon>
        <taxon>Pezizomycotina</taxon>
        <taxon>Sordariomycetes</taxon>
        <taxon>Sordariomycetidae</taxon>
        <taxon>Diaporthales</taxon>
        <taxon>Cytosporaceae</taxon>
        <taxon>Cytospora</taxon>
    </lineage>
</organism>
<dbReference type="AlphaFoldDB" id="A0A194W1D3"/>
<dbReference type="Gene3D" id="3.40.50.720">
    <property type="entry name" value="NAD(P)-binding Rossmann-like Domain"/>
    <property type="match status" value="1"/>
</dbReference>
<dbReference type="PANTHER" id="PTHR43157:SF31">
    <property type="entry name" value="PHOSPHATIDYLINOSITOL-GLYCAN BIOSYNTHESIS CLASS F PROTEIN"/>
    <property type="match status" value="1"/>
</dbReference>